<dbReference type="GO" id="GO:0005524">
    <property type="term" value="F:ATP binding"/>
    <property type="evidence" value="ECO:0007669"/>
    <property type="project" value="UniProtKB-KW"/>
</dbReference>
<feature type="transmembrane region" description="Helical" evidence="7">
    <location>
        <begin position="189"/>
        <end position="207"/>
    </location>
</feature>
<comment type="caution">
    <text evidence="9">The sequence shown here is derived from an EMBL/GenBank/DDBJ whole genome shotgun (WGS) entry which is preliminary data.</text>
</comment>
<evidence type="ECO:0000256" key="3">
    <source>
        <dbReference type="ARBA" id="ARBA00022692"/>
    </source>
</evidence>
<dbReference type="GO" id="GO:0140359">
    <property type="term" value="F:ABC-type transporter activity"/>
    <property type="evidence" value="ECO:0007669"/>
    <property type="project" value="InterPro"/>
</dbReference>
<keyword evidence="3 7" id="KW-0812">Transmembrane</keyword>
<keyword evidence="10" id="KW-1185">Reference proteome</keyword>
<dbReference type="AlphaFoldDB" id="A0A942E4G7"/>
<name>A0A942E4G7_9HYPH</name>
<feature type="region of interest" description="Disordered" evidence="6">
    <location>
        <begin position="1"/>
        <end position="29"/>
    </location>
</feature>
<sequence length="384" mass="42114">MVDHPVASSSGPARAEKAGVQRAGRTGDPGIVPAGEASFSQQLRMMWRALLGSPLRRCLILTSSGLLVLIVAMACGQVMLNRWNQPFYDAIERRDLPEFFHQLVVFAWIAGALLLINVAEGWLNRYLHIKLREGLVRDLLEQWMRPGRAAKLARSGEIGVNPDQRLHEDAWHLADLSADLGIGLAQSSVLLLSFIGVLWSISAGFSFHIHGTSVDIPGYMVWAALAYAGTASFISWLLGRPLIRLNADHYAREAELRAALVRASQNVEAISRSGSETAQRGRLVGTLEDVLAATRKIMTASIRLQWFTAGYGWVTVVAPIVIASPVYFAGDLSFGGLMMAAAAFTQVHSALRWFVDNIGSIADWRATLLRVASFRLALIRMDEK</sequence>
<dbReference type="Proteomes" id="UP000680348">
    <property type="component" value="Unassembled WGS sequence"/>
</dbReference>
<dbReference type="SUPFAM" id="SSF90123">
    <property type="entry name" value="ABC transporter transmembrane region"/>
    <property type="match status" value="1"/>
</dbReference>
<keyword evidence="9" id="KW-0547">Nucleotide-binding</keyword>
<organism evidence="9 10">
    <name type="scientific">Pseudaminobacter soli</name>
    <name type="common">ex Zhang et al. 2022</name>
    <dbReference type="NCBI Taxonomy" id="2831468"/>
    <lineage>
        <taxon>Bacteria</taxon>
        <taxon>Pseudomonadati</taxon>
        <taxon>Pseudomonadota</taxon>
        <taxon>Alphaproteobacteria</taxon>
        <taxon>Hyphomicrobiales</taxon>
        <taxon>Phyllobacteriaceae</taxon>
        <taxon>Pseudaminobacter</taxon>
    </lineage>
</organism>
<feature type="transmembrane region" description="Helical" evidence="7">
    <location>
        <begin position="219"/>
        <end position="239"/>
    </location>
</feature>
<gene>
    <name evidence="9" type="ORF">KEU06_20410</name>
</gene>
<keyword evidence="2" id="KW-0813">Transport</keyword>
<feature type="domain" description="ABC transmembrane type-1" evidence="8">
    <location>
        <begin position="65"/>
        <end position="363"/>
    </location>
</feature>
<dbReference type="PANTHER" id="PTHR11384:SF59">
    <property type="entry name" value="LYSOSOMAL COBALAMIN TRANSPORTER ABCD4"/>
    <property type="match status" value="1"/>
</dbReference>
<protein>
    <submittedName>
        <fullName evidence="9">ABC transporter ATP-binding protein/permease</fullName>
    </submittedName>
</protein>
<feature type="transmembrane region" description="Helical" evidence="7">
    <location>
        <begin position="304"/>
        <end position="328"/>
    </location>
</feature>
<dbReference type="InterPro" id="IPR050835">
    <property type="entry name" value="ABC_transporter_sub-D"/>
</dbReference>
<dbReference type="PANTHER" id="PTHR11384">
    <property type="entry name" value="ATP-BINDING CASSETTE, SUB-FAMILY D MEMBER"/>
    <property type="match status" value="1"/>
</dbReference>
<evidence type="ECO:0000259" key="8">
    <source>
        <dbReference type="PROSITE" id="PS50929"/>
    </source>
</evidence>
<evidence type="ECO:0000256" key="5">
    <source>
        <dbReference type="ARBA" id="ARBA00023136"/>
    </source>
</evidence>
<dbReference type="PROSITE" id="PS50929">
    <property type="entry name" value="ABC_TM1F"/>
    <property type="match status" value="1"/>
</dbReference>
<dbReference type="Gene3D" id="1.20.1560.10">
    <property type="entry name" value="ABC transporter type 1, transmembrane domain"/>
    <property type="match status" value="1"/>
</dbReference>
<evidence type="ECO:0000256" key="7">
    <source>
        <dbReference type="SAM" id="Phobius"/>
    </source>
</evidence>
<evidence type="ECO:0000256" key="4">
    <source>
        <dbReference type="ARBA" id="ARBA00022989"/>
    </source>
</evidence>
<dbReference type="InterPro" id="IPR011527">
    <property type="entry name" value="ABC1_TM_dom"/>
</dbReference>
<dbReference type="GO" id="GO:0005886">
    <property type="term" value="C:plasma membrane"/>
    <property type="evidence" value="ECO:0007669"/>
    <property type="project" value="UniProtKB-SubCell"/>
</dbReference>
<accession>A0A942E4G7</accession>
<keyword evidence="9" id="KW-0067">ATP-binding</keyword>
<evidence type="ECO:0000256" key="1">
    <source>
        <dbReference type="ARBA" id="ARBA00004651"/>
    </source>
</evidence>
<evidence type="ECO:0000313" key="9">
    <source>
        <dbReference type="EMBL" id="MBS3650980.1"/>
    </source>
</evidence>
<evidence type="ECO:0000256" key="6">
    <source>
        <dbReference type="SAM" id="MobiDB-lite"/>
    </source>
</evidence>
<evidence type="ECO:0000313" key="10">
    <source>
        <dbReference type="Proteomes" id="UP000680348"/>
    </source>
</evidence>
<keyword evidence="5 7" id="KW-0472">Membrane</keyword>
<proteinExistence type="predicted"/>
<feature type="transmembrane region" description="Helical" evidence="7">
    <location>
        <begin position="334"/>
        <end position="355"/>
    </location>
</feature>
<feature type="transmembrane region" description="Helical" evidence="7">
    <location>
        <begin position="58"/>
        <end position="79"/>
    </location>
</feature>
<evidence type="ECO:0000256" key="2">
    <source>
        <dbReference type="ARBA" id="ARBA00022448"/>
    </source>
</evidence>
<dbReference type="EMBL" id="JAGWCR010000011">
    <property type="protein sequence ID" value="MBS3650980.1"/>
    <property type="molecule type" value="Genomic_DNA"/>
</dbReference>
<reference evidence="9" key="1">
    <citation type="submission" date="2021-04" db="EMBL/GenBank/DDBJ databases">
        <title>Pseudaminobacter soli sp. nov., isolated from paddy soil contaminated by heavy metals.</title>
        <authorList>
            <person name="Zhang K."/>
        </authorList>
    </citation>
    <scope>NUCLEOTIDE SEQUENCE</scope>
    <source>
        <strain evidence="9">19-2017</strain>
    </source>
</reference>
<dbReference type="Pfam" id="PF06472">
    <property type="entry name" value="ABC_membrane_2"/>
    <property type="match status" value="1"/>
</dbReference>
<feature type="transmembrane region" description="Helical" evidence="7">
    <location>
        <begin position="99"/>
        <end position="123"/>
    </location>
</feature>
<dbReference type="InterPro" id="IPR036640">
    <property type="entry name" value="ABC1_TM_sf"/>
</dbReference>
<comment type="subcellular location">
    <subcellularLocation>
        <location evidence="1">Cell membrane</location>
        <topology evidence="1">Multi-pass membrane protein</topology>
    </subcellularLocation>
</comment>
<keyword evidence="4 7" id="KW-1133">Transmembrane helix</keyword>